<keyword evidence="1" id="KW-0472">Membrane</keyword>
<dbReference type="PATRIC" id="fig|280871.6.peg.994"/>
<keyword evidence="1" id="KW-1133">Transmembrane helix</keyword>
<keyword evidence="3" id="KW-1185">Reference proteome</keyword>
<dbReference type="STRING" id="280871.TL10_04865"/>
<reference evidence="2 3" key="1">
    <citation type="submission" date="2015-01" db="EMBL/GenBank/DDBJ databases">
        <title>Genome sequence of Mycobacterium llatzerense and Mycobacterium immunogenum recovered from brain abscess.</title>
        <authorList>
            <person name="Greninger A.L."/>
            <person name="Langelier C."/>
            <person name="Cunningham G."/>
            <person name="Chiu C.Y."/>
            <person name="Miller S."/>
        </authorList>
    </citation>
    <scope>NUCLEOTIDE SEQUENCE [LARGE SCALE GENOMIC DNA]</scope>
    <source>
        <strain evidence="2 3">CLUC14</strain>
    </source>
</reference>
<feature type="transmembrane region" description="Helical" evidence="1">
    <location>
        <begin position="343"/>
        <end position="362"/>
    </location>
</feature>
<dbReference type="InterPro" id="IPR021941">
    <property type="entry name" value="DUF3556_TM"/>
</dbReference>
<evidence type="ECO:0000313" key="3">
    <source>
        <dbReference type="Proteomes" id="UP000032221"/>
    </source>
</evidence>
<keyword evidence="1" id="KW-0812">Transmembrane</keyword>
<dbReference type="OrthoDB" id="3520547at2"/>
<evidence type="ECO:0000256" key="1">
    <source>
        <dbReference type="SAM" id="Phobius"/>
    </source>
</evidence>
<feature type="transmembrane region" description="Helical" evidence="1">
    <location>
        <begin position="148"/>
        <end position="164"/>
    </location>
</feature>
<dbReference type="Pfam" id="PF12077">
    <property type="entry name" value="DUF3556"/>
    <property type="match status" value="1"/>
</dbReference>
<protein>
    <submittedName>
        <fullName evidence="2">Membrane protein</fullName>
    </submittedName>
</protein>
<feature type="transmembrane region" description="Helical" evidence="1">
    <location>
        <begin position="316"/>
        <end position="336"/>
    </location>
</feature>
<proteinExistence type="predicted"/>
<evidence type="ECO:0000313" key="2">
    <source>
        <dbReference type="EMBL" id="KIU17996.1"/>
    </source>
</evidence>
<dbReference type="Proteomes" id="UP000032221">
    <property type="component" value="Unassembled WGS sequence"/>
</dbReference>
<gene>
    <name evidence="2" type="ORF">TL10_04865</name>
</gene>
<feature type="transmembrane region" description="Helical" evidence="1">
    <location>
        <begin position="368"/>
        <end position="387"/>
    </location>
</feature>
<feature type="transmembrane region" description="Helical" evidence="1">
    <location>
        <begin position="217"/>
        <end position="240"/>
    </location>
</feature>
<accession>A0A0D1LPJ7</accession>
<dbReference type="EMBL" id="JXST01000005">
    <property type="protein sequence ID" value="KIU17996.1"/>
    <property type="molecule type" value="Genomic_DNA"/>
</dbReference>
<name>A0A0D1LPJ7_9MYCO</name>
<sequence length="576" mass="63637">MGFLKQDTPVIDFAEWSKGTRAEKIVPMARHWAETGFGTPVALHLFYVVKIGLYILGGWLIALSTKGIDGFTDVATWWTEPIVFEKVVLYTMLFEVVGLGCGFGPLNNRFFPPLGSILYWLRPKTIRLPPWPGRVPLTKGDTRGPVDVLLYGALLVLLVVALCSDGTGPMPGLRTAVGVLPMWQIWAILGVLAVLGLRDKVIFLAARGEVYGSFTAAFLFAGYGVDLIIAAKLVCMVIWLGAATSKLNQHFPFVISTMMSNNPVLRPKFIKRAFFEHFPDDLRPGRPSRFMAHFSTLIEGGVPLVLFFSGGGWPTYVAAFVMLCFHFGILSAIPMGVPLEWNVFMMFCVVTLFVGHADIGLTDLTSPWPIVLFAVVAGTVVIGNLFPRKVSFLPGMRYYAGNWDTSLWCIKPSADEKIAKNIVAIASMPAAQLEKFYGSKEAAQIPMYMGYAFRAFNTHGRALFTLAHRAMAGYNEDDYTLTDGERIVSTAIGWNFGDGHMSNEQLVAALQERCHFEPGEVRIVMLDAQPIHRQTQRYRLVDAATGEFESGYVKVGDMVSRQPWADDVPVYGVTSA</sequence>
<dbReference type="AlphaFoldDB" id="A0A0D1LPJ7"/>
<feature type="transmembrane region" description="Helical" evidence="1">
    <location>
        <begin position="176"/>
        <end position="197"/>
    </location>
</feature>
<comment type="caution">
    <text evidence="2">The sequence shown here is derived from an EMBL/GenBank/DDBJ whole genome shotgun (WGS) entry which is preliminary data.</text>
</comment>
<organism evidence="2 3">
    <name type="scientific">Mycolicibacterium llatzerense</name>
    <dbReference type="NCBI Taxonomy" id="280871"/>
    <lineage>
        <taxon>Bacteria</taxon>
        <taxon>Bacillati</taxon>
        <taxon>Actinomycetota</taxon>
        <taxon>Actinomycetes</taxon>
        <taxon>Mycobacteriales</taxon>
        <taxon>Mycobacteriaceae</taxon>
        <taxon>Mycolicibacterium</taxon>
    </lineage>
</organism>
<feature type="transmembrane region" description="Helical" evidence="1">
    <location>
        <begin position="41"/>
        <end position="62"/>
    </location>
</feature>
<dbReference type="RefSeq" id="WP_043984738.1">
    <property type="nucleotide sequence ID" value="NZ_JXST01000005.1"/>
</dbReference>